<protein>
    <submittedName>
        <fullName evidence="1">Uncharacterized protein</fullName>
    </submittedName>
</protein>
<dbReference type="RefSeq" id="XP_060409360.1">
    <property type="nucleotide sequence ID" value="XM_060558931.1"/>
</dbReference>
<proteinExistence type="predicted"/>
<keyword evidence="2" id="KW-1185">Reference proteome</keyword>
<accession>A0AAD8PP35</accession>
<dbReference type="Proteomes" id="UP001230504">
    <property type="component" value="Unassembled WGS sequence"/>
</dbReference>
<gene>
    <name evidence="1" type="ORF">LY79DRAFT_567908</name>
</gene>
<dbReference type="AlphaFoldDB" id="A0AAD8PP35"/>
<dbReference type="GeneID" id="85443171"/>
<sequence>MPTRTHIRAHTQLAPSNEGVSSTRLPAVGFGKSSLALPHRLSHYQPDPTALHVSSTGLRNPPPPPHASHFRALTSRTIPLEDGGGRTAGQLAHTVYFVNAVGIHVPPYPSPPESTHAQRPPSR</sequence>
<reference evidence="1" key="1">
    <citation type="submission" date="2021-06" db="EMBL/GenBank/DDBJ databases">
        <title>Comparative genomics, transcriptomics and evolutionary studies reveal genomic signatures of adaptation to plant cell wall in hemibiotrophic fungi.</title>
        <authorList>
            <consortium name="DOE Joint Genome Institute"/>
            <person name="Baroncelli R."/>
            <person name="Diaz J.F."/>
            <person name="Benocci T."/>
            <person name="Peng M."/>
            <person name="Battaglia E."/>
            <person name="Haridas S."/>
            <person name="Andreopoulos W."/>
            <person name="Labutti K."/>
            <person name="Pangilinan J."/>
            <person name="Floch G.L."/>
            <person name="Makela M.R."/>
            <person name="Henrissat B."/>
            <person name="Grigoriev I.V."/>
            <person name="Crouch J.A."/>
            <person name="De Vries R.P."/>
            <person name="Sukno S.A."/>
            <person name="Thon M.R."/>
        </authorList>
    </citation>
    <scope>NUCLEOTIDE SEQUENCE</scope>
    <source>
        <strain evidence="1">CBS 125086</strain>
    </source>
</reference>
<comment type="caution">
    <text evidence="1">The sequence shown here is derived from an EMBL/GenBank/DDBJ whole genome shotgun (WGS) entry which is preliminary data.</text>
</comment>
<dbReference type="EMBL" id="JAHLJV010000086">
    <property type="protein sequence ID" value="KAK1573775.1"/>
    <property type="molecule type" value="Genomic_DNA"/>
</dbReference>
<organism evidence="1 2">
    <name type="scientific">Colletotrichum navitas</name>
    <dbReference type="NCBI Taxonomy" id="681940"/>
    <lineage>
        <taxon>Eukaryota</taxon>
        <taxon>Fungi</taxon>
        <taxon>Dikarya</taxon>
        <taxon>Ascomycota</taxon>
        <taxon>Pezizomycotina</taxon>
        <taxon>Sordariomycetes</taxon>
        <taxon>Hypocreomycetidae</taxon>
        <taxon>Glomerellales</taxon>
        <taxon>Glomerellaceae</taxon>
        <taxon>Colletotrichum</taxon>
        <taxon>Colletotrichum graminicola species complex</taxon>
    </lineage>
</organism>
<name>A0AAD8PP35_9PEZI</name>
<evidence type="ECO:0000313" key="2">
    <source>
        <dbReference type="Proteomes" id="UP001230504"/>
    </source>
</evidence>
<evidence type="ECO:0000313" key="1">
    <source>
        <dbReference type="EMBL" id="KAK1573775.1"/>
    </source>
</evidence>